<dbReference type="EMBL" id="JACHWU010000002">
    <property type="protein sequence ID" value="MBB3051151.1"/>
    <property type="molecule type" value="Genomic_DNA"/>
</dbReference>
<organism evidence="1 2">
    <name type="scientific">Prauserella isguenensis</name>
    <dbReference type="NCBI Taxonomy" id="1470180"/>
    <lineage>
        <taxon>Bacteria</taxon>
        <taxon>Bacillati</taxon>
        <taxon>Actinomycetota</taxon>
        <taxon>Actinomycetes</taxon>
        <taxon>Pseudonocardiales</taxon>
        <taxon>Pseudonocardiaceae</taxon>
        <taxon>Prauserella</taxon>
    </lineage>
</organism>
<dbReference type="RefSeq" id="WP_183652497.1">
    <property type="nucleotide sequence ID" value="NZ_JACHWU010000002.1"/>
</dbReference>
<dbReference type="AlphaFoldDB" id="A0A839RZB9"/>
<protein>
    <submittedName>
        <fullName evidence="1">Uncharacterized protein</fullName>
    </submittedName>
</protein>
<proteinExistence type="predicted"/>
<evidence type="ECO:0000313" key="2">
    <source>
        <dbReference type="Proteomes" id="UP000550714"/>
    </source>
</evidence>
<reference evidence="1 2" key="1">
    <citation type="submission" date="2020-08" db="EMBL/GenBank/DDBJ databases">
        <title>Genomic Encyclopedia of Type Strains, Phase III (KMG-III): the genomes of soil and plant-associated and newly described type strains.</title>
        <authorList>
            <person name="Whitman W."/>
        </authorList>
    </citation>
    <scope>NUCLEOTIDE SEQUENCE [LARGE SCALE GENOMIC DNA]</scope>
    <source>
        <strain evidence="1 2">CECT 8577</strain>
    </source>
</reference>
<dbReference type="Proteomes" id="UP000550714">
    <property type="component" value="Unassembled WGS sequence"/>
</dbReference>
<evidence type="ECO:0000313" key="1">
    <source>
        <dbReference type="EMBL" id="MBB3051151.1"/>
    </source>
</evidence>
<sequence length="60" mass="6865">MSHQLDRVIDDVDTALRQLRRATRGMPINEHGFRNHHNKAARAMAELTTELIDARSAIDK</sequence>
<gene>
    <name evidence="1" type="ORF">FHS23_002174</name>
</gene>
<keyword evidence="2" id="KW-1185">Reference proteome</keyword>
<accession>A0A839RZB9</accession>
<comment type="caution">
    <text evidence="1">The sequence shown here is derived from an EMBL/GenBank/DDBJ whole genome shotgun (WGS) entry which is preliminary data.</text>
</comment>
<name>A0A839RZB9_9PSEU</name>